<evidence type="ECO:0000256" key="7">
    <source>
        <dbReference type="ARBA" id="ARBA00022801"/>
    </source>
</evidence>
<evidence type="ECO:0000313" key="11">
    <source>
        <dbReference type="EMBL" id="ORY53483.1"/>
    </source>
</evidence>
<keyword evidence="12" id="KW-1185">Reference proteome</keyword>
<dbReference type="NCBIfam" id="TIGR00338">
    <property type="entry name" value="serB"/>
    <property type="match status" value="1"/>
</dbReference>
<evidence type="ECO:0000256" key="3">
    <source>
        <dbReference type="ARBA" id="ARBA00009184"/>
    </source>
</evidence>
<dbReference type="OrthoDB" id="27226at2759"/>
<evidence type="ECO:0000256" key="2">
    <source>
        <dbReference type="ARBA" id="ARBA00005135"/>
    </source>
</evidence>
<evidence type="ECO:0000256" key="1">
    <source>
        <dbReference type="ARBA" id="ARBA00001946"/>
    </source>
</evidence>
<protein>
    <recommendedName>
        <fullName evidence="4">phosphoserine phosphatase</fullName>
        <ecNumber evidence="4">3.1.3.3</ecNumber>
    </recommendedName>
    <alternativeName>
        <fullName evidence="10">O-phosphoserine phosphohydrolase</fullName>
    </alternativeName>
</protein>
<dbReference type="InterPro" id="IPR036412">
    <property type="entry name" value="HAD-like_sf"/>
</dbReference>
<evidence type="ECO:0000256" key="5">
    <source>
        <dbReference type="ARBA" id="ARBA00022605"/>
    </source>
</evidence>
<dbReference type="GO" id="GO:0005737">
    <property type="term" value="C:cytoplasm"/>
    <property type="evidence" value="ECO:0007669"/>
    <property type="project" value="TreeGrafter"/>
</dbReference>
<name>A0A1Y2D2F8_9FUNG</name>
<dbReference type="PANTHER" id="PTHR43344">
    <property type="entry name" value="PHOSPHOSERINE PHOSPHATASE"/>
    <property type="match status" value="1"/>
</dbReference>
<evidence type="ECO:0000256" key="8">
    <source>
        <dbReference type="ARBA" id="ARBA00022842"/>
    </source>
</evidence>
<accession>A0A1Y2D2F8</accession>
<keyword evidence="5" id="KW-0028">Amino-acid biosynthesis</keyword>
<keyword evidence="8" id="KW-0460">Magnesium</keyword>
<dbReference type="SUPFAM" id="SSF56784">
    <property type="entry name" value="HAD-like"/>
    <property type="match status" value="1"/>
</dbReference>
<comment type="similarity">
    <text evidence="3">Belongs to the HAD-like hydrolase superfamily. SerB family.</text>
</comment>
<dbReference type="Proteomes" id="UP000193642">
    <property type="component" value="Unassembled WGS sequence"/>
</dbReference>
<organism evidence="11 12">
    <name type="scientific">Rhizoclosmatium globosum</name>
    <dbReference type="NCBI Taxonomy" id="329046"/>
    <lineage>
        <taxon>Eukaryota</taxon>
        <taxon>Fungi</taxon>
        <taxon>Fungi incertae sedis</taxon>
        <taxon>Chytridiomycota</taxon>
        <taxon>Chytridiomycota incertae sedis</taxon>
        <taxon>Chytridiomycetes</taxon>
        <taxon>Chytridiales</taxon>
        <taxon>Chytriomycetaceae</taxon>
        <taxon>Rhizoclosmatium</taxon>
    </lineage>
</organism>
<gene>
    <name evidence="11" type="ORF">BCR33DRAFT_752467</name>
</gene>
<dbReference type="EC" id="3.1.3.3" evidence="4"/>
<dbReference type="UniPathway" id="UPA00135">
    <property type="reaction ID" value="UER00198"/>
</dbReference>
<dbReference type="STRING" id="329046.A0A1Y2D2F8"/>
<dbReference type="AlphaFoldDB" id="A0A1Y2D2F8"/>
<dbReference type="InterPro" id="IPR004469">
    <property type="entry name" value="PSP"/>
</dbReference>
<comment type="pathway">
    <text evidence="2">Amino-acid biosynthesis; L-serine biosynthesis; L-serine from 3-phospho-D-glycerate: step 3/3.</text>
</comment>
<keyword evidence="9" id="KW-0718">Serine biosynthesis</keyword>
<evidence type="ECO:0000256" key="9">
    <source>
        <dbReference type="ARBA" id="ARBA00023299"/>
    </source>
</evidence>
<dbReference type="Gene3D" id="1.10.150.210">
    <property type="entry name" value="Phosphoserine phosphatase, domain 2"/>
    <property type="match status" value="1"/>
</dbReference>
<dbReference type="InterPro" id="IPR023214">
    <property type="entry name" value="HAD_sf"/>
</dbReference>
<dbReference type="EMBL" id="MCGO01000001">
    <property type="protein sequence ID" value="ORY53483.1"/>
    <property type="molecule type" value="Genomic_DNA"/>
</dbReference>
<reference evidence="11 12" key="1">
    <citation type="submission" date="2016-07" db="EMBL/GenBank/DDBJ databases">
        <title>Pervasive Adenine N6-methylation of Active Genes in Fungi.</title>
        <authorList>
            <consortium name="DOE Joint Genome Institute"/>
            <person name="Mondo S.J."/>
            <person name="Dannebaum R.O."/>
            <person name="Kuo R.C."/>
            <person name="Labutti K."/>
            <person name="Haridas S."/>
            <person name="Kuo A."/>
            <person name="Salamov A."/>
            <person name="Ahrendt S.R."/>
            <person name="Lipzen A."/>
            <person name="Sullivan W."/>
            <person name="Andreopoulos W.B."/>
            <person name="Clum A."/>
            <person name="Lindquist E."/>
            <person name="Daum C."/>
            <person name="Ramamoorthy G.K."/>
            <person name="Gryganskyi A."/>
            <person name="Culley D."/>
            <person name="Magnuson J.K."/>
            <person name="James T.Y."/>
            <person name="O'Malley M.A."/>
            <person name="Stajich J.E."/>
            <person name="Spatafora J.W."/>
            <person name="Visel A."/>
            <person name="Grigoriev I.V."/>
        </authorList>
    </citation>
    <scope>NUCLEOTIDE SEQUENCE [LARGE SCALE GENOMIC DNA]</scope>
    <source>
        <strain evidence="11 12">JEL800</strain>
    </source>
</reference>
<dbReference type="InterPro" id="IPR050582">
    <property type="entry name" value="HAD-like_SerB"/>
</dbReference>
<evidence type="ECO:0000256" key="6">
    <source>
        <dbReference type="ARBA" id="ARBA00022723"/>
    </source>
</evidence>
<evidence type="ECO:0000313" key="12">
    <source>
        <dbReference type="Proteomes" id="UP000193642"/>
    </source>
</evidence>
<evidence type="ECO:0000256" key="4">
    <source>
        <dbReference type="ARBA" id="ARBA00012640"/>
    </source>
</evidence>
<dbReference type="GO" id="GO:0036424">
    <property type="term" value="F:L-phosphoserine phosphatase activity"/>
    <property type="evidence" value="ECO:0007669"/>
    <property type="project" value="InterPro"/>
</dbReference>
<dbReference type="Pfam" id="PF08282">
    <property type="entry name" value="Hydrolase_3"/>
    <property type="match status" value="1"/>
</dbReference>
<comment type="cofactor">
    <cofactor evidence="1">
        <name>Mg(2+)</name>
        <dbReference type="ChEBI" id="CHEBI:18420"/>
    </cofactor>
</comment>
<evidence type="ECO:0000256" key="10">
    <source>
        <dbReference type="ARBA" id="ARBA00031693"/>
    </source>
</evidence>
<sequence length="218" mass="23300">MDSTLIEQEVIDEIARCCGVVEQVAKITESAMNGELDFKESLARRVGLLKGTPVSVLELELCRGLKKLGFQLALSLVSVKGITSFWLKAYCGIGGFLPLAKYVKSELGLDFAYANQLEVSQDGTVLEGRTFGPIVDGTRKAELLDVIAQSCNVGVNQVIAVGDGANDLPMLGVAGLGVAFNAKPRVQEQAQVCLNQPSLLYVLTLLGLTETEIAELLL</sequence>
<dbReference type="GO" id="GO:0000287">
    <property type="term" value="F:magnesium ion binding"/>
    <property type="evidence" value="ECO:0007669"/>
    <property type="project" value="TreeGrafter"/>
</dbReference>
<proteinExistence type="inferred from homology"/>
<dbReference type="GO" id="GO:0006564">
    <property type="term" value="P:L-serine biosynthetic process"/>
    <property type="evidence" value="ECO:0007669"/>
    <property type="project" value="UniProtKB-KW"/>
</dbReference>
<keyword evidence="6" id="KW-0479">Metal-binding</keyword>
<dbReference type="Gene3D" id="3.40.50.1000">
    <property type="entry name" value="HAD superfamily/HAD-like"/>
    <property type="match status" value="1"/>
</dbReference>
<comment type="caution">
    <text evidence="11">The sequence shown here is derived from an EMBL/GenBank/DDBJ whole genome shotgun (WGS) entry which is preliminary data.</text>
</comment>
<dbReference type="PANTHER" id="PTHR43344:SF2">
    <property type="entry name" value="PHOSPHOSERINE PHOSPHATASE"/>
    <property type="match status" value="1"/>
</dbReference>
<keyword evidence="7" id="KW-0378">Hydrolase</keyword>